<evidence type="ECO:0000313" key="2">
    <source>
        <dbReference type="EMBL" id="NKY96740.1"/>
    </source>
</evidence>
<keyword evidence="2" id="KW-0808">Transferase</keyword>
<comment type="caution">
    <text evidence="2">The sequence shown here is derived from an EMBL/GenBank/DDBJ whole genome shotgun (WGS) entry which is preliminary data.</text>
</comment>
<dbReference type="Proteomes" id="UP000553209">
    <property type="component" value="Unassembled WGS sequence"/>
</dbReference>
<protein>
    <submittedName>
        <fullName evidence="2">Aminoglycoside phosphotransferase family protein</fullName>
    </submittedName>
</protein>
<sequence>MDAPSSPDLTAGFALSLAARAAEMLGCSSQGATVLGPVGDNATVLLPQERTVLRISAASQYDRARQELRLARWLTESGIPVTQPISGAGPLRCEGWVVTAWREITGLRPASTEVIGAVLGRLHQLQEPQFGLPELDPLEGVEGYLHVSDLPQSDLCFLRQTLVELRQAWGRLESALPVGPVHGDAHRKNIVQDSAGHPVVLDLERFSMGMREWDLVIAAVYERLGWFSPGEYARFIDAYGWDVRTWEGFETLVAVRELRMTAWLCARTRREPRLLPEARRRVASLRAPEGSRDWRPGV</sequence>
<dbReference type="AlphaFoldDB" id="A0A7X6M9A0"/>
<evidence type="ECO:0000259" key="1">
    <source>
        <dbReference type="Pfam" id="PF01636"/>
    </source>
</evidence>
<dbReference type="EMBL" id="JAAXPG010000002">
    <property type="protein sequence ID" value="NKY96740.1"/>
    <property type="molecule type" value="Genomic_DNA"/>
</dbReference>
<evidence type="ECO:0000313" key="3">
    <source>
        <dbReference type="Proteomes" id="UP000553209"/>
    </source>
</evidence>
<name>A0A7X6M9A0_9ACTN</name>
<reference evidence="2 3" key="1">
    <citation type="submission" date="2020-04" db="EMBL/GenBank/DDBJ databases">
        <title>MicrobeNet Type strains.</title>
        <authorList>
            <person name="Nicholson A.C."/>
        </authorList>
    </citation>
    <scope>NUCLEOTIDE SEQUENCE [LARGE SCALE GENOMIC DNA]</scope>
    <source>
        <strain evidence="2 3">ATCC 23612</strain>
    </source>
</reference>
<accession>A0A7X6M9A0</accession>
<dbReference type="InterPro" id="IPR011009">
    <property type="entry name" value="Kinase-like_dom_sf"/>
</dbReference>
<keyword evidence="3" id="KW-1185">Reference proteome</keyword>
<feature type="domain" description="Aminoglycoside phosphotransferase" evidence="1">
    <location>
        <begin position="43"/>
        <end position="247"/>
    </location>
</feature>
<organism evidence="2 3">
    <name type="scientific">Nocardiopsis alborubida</name>
    <dbReference type="NCBI Taxonomy" id="146802"/>
    <lineage>
        <taxon>Bacteria</taxon>
        <taxon>Bacillati</taxon>
        <taxon>Actinomycetota</taxon>
        <taxon>Actinomycetes</taxon>
        <taxon>Streptosporangiales</taxon>
        <taxon>Nocardiopsidaceae</taxon>
        <taxon>Nocardiopsis</taxon>
    </lineage>
</organism>
<dbReference type="Gene3D" id="3.90.1200.10">
    <property type="match status" value="1"/>
</dbReference>
<dbReference type="RefSeq" id="WP_082768331.1">
    <property type="nucleotide sequence ID" value="NZ_JAAXPG010000002.1"/>
</dbReference>
<dbReference type="GO" id="GO:0016740">
    <property type="term" value="F:transferase activity"/>
    <property type="evidence" value="ECO:0007669"/>
    <property type="project" value="UniProtKB-KW"/>
</dbReference>
<proteinExistence type="predicted"/>
<dbReference type="SUPFAM" id="SSF56112">
    <property type="entry name" value="Protein kinase-like (PK-like)"/>
    <property type="match status" value="1"/>
</dbReference>
<dbReference type="InterPro" id="IPR002575">
    <property type="entry name" value="Aminoglycoside_PTrfase"/>
</dbReference>
<dbReference type="Pfam" id="PF01636">
    <property type="entry name" value="APH"/>
    <property type="match status" value="1"/>
</dbReference>
<gene>
    <name evidence="2" type="ORF">HGB44_03485</name>
</gene>